<evidence type="ECO:0000313" key="5">
    <source>
        <dbReference type="EMBL" id="KGF45201.1"/>
    </source>
</evidence>
<feature type="domain" description="GS catalytic" evidence="4">
    <location>
        <begin position="129"/>
        <end position="501"/>
    </location>
</feature>
<dbReference type="RefSeq" id="WP_036861801.1">
    <property type="nucleotide sequence ID" value="NZ_JRNQ01000018.1"/>
</dbReference>
<dbReference type="Pfam" id="PF00120">
    <property type="entry name" value="Gln-synt_C"/>
    <property type="match status" value="1"/>
</dbReference>
<dbReference type="GO" id="GO:0004356">
    <property type="term" value="F:glutamine synthetase activity"/>
    <property type="evidence" value="ECO:0007669"/>
    <property type="project" value="InterPro"/>
</dbReference>
<evidence type="ECO:0000256" key="1">
    <source>
        <dbReference type="ARBA" id="ARBA00009897"/>
    </source>
</evidence>
<dbReference type="AlphaFoldDB" id="A0A096AF86"/>
<dbReference type="Gene3D" id="3.30.590.10">
    <property type="entry name" value="Glutamine synthetase/guanido kinase, catalytic domain"/>
    <property type="match status" value="1"/>
</dbReference>
<dbReference type="PANTHER" id="PTHR43407:SF1">
    <property type="entry name" value="LENGSIN"/>
    <property type="match status" value="1"/>
</dbReference>
<evidence type="ECO:0000259" key="4">
    <source>
        <dbReference type="PROSITE" id="PS51987"/>
    </source>
</evidence>
<dbReference type="InterPro" id="IPR008146">
    <property type="entry name" value="Gln_synth_cat_dom"/>
</dbReference>
<dbReference type="OrthoDB" id="9807095at2"/>
<dbReference type="InterPro" id="IPR014746">
    <property type="entry name" value="Gln_synth/guanido_kin_cat_dom"/>
</dbReference>
<evidence type="ECO:0000256" key="2">
    <source>
        <dbReference type="PROSITE-ProRule" id="PRU01331"/>
    </source>
</evidence>
<dbReference type="SUPFAM" id="SSF54368">
    <property type="entry name" value="Glutamine synthetase, N-terminal domain"/>
    <property type="match status" value="1"/>
</dbReference>
<evidence type="ECO:0000313" key="6">
    <source>
        <dbReference type="Proteomes" id="UP000029525"/>
    </source>
</evidence>
<proteinExistence type="inferred from homology"/>
<dbReference type="Pfam" id="PF03951">
    <property type="entry name" value="Gln-synt_N"/>
    <property type="match status" value="1"/>
</dbReference>
<dbReference type="InterPro" id="IPR008147">
    <property type="entry name" value="Gln_synt_N"/>
</dbReference>
<gene>
    <name evidence="5" type="ORF">HMPREF0647_03615</name>
</gene>
<dbReference type="InterPro" id="IPR036651">
    <property type="entry name" value="Gln_synt_N_sf"/>
</dbReference>
<protein>
    <submittedName>
        <fullName evidence="5">Glutamine synthetase</fullName>
    </submittedName>
</protein>
<dbReference type="PANTHER" id="PTHR43407">
    <property type="entry name" value="GLUTAMINE SYNTHETASE"/>
    <property type="match status" value="1"/>
</dbReference>
<dbReference type="Proteomes" id="UP000029525">
    <property type="component" value="Unassembled WGS sequence"/>
</dbReference>
<evidence type="ECO:0000256" key="3">
    <source>
        <dbReference type="RuleBase" id="RU000384"/>
    </source>
</evidence>
<dbReference type="GO" id="GO:0016020">
    <property type="term" value="C:membrane"/>
    <property type="evidence" value="ECO:0007669"/>
    <property type="project" value="TreeGrafter"/>
</dbReference>
<dbReference type="GO" id="GO:0005737">
    <property type="term" value="C:cytoplasm"/>
    <property type="evidence" value="ECO:0007669"/>
    <property type="project" value="TreeGrafter"/>
</dbReference>
<name>A0A096AF86_9BACT</name>
<sequence length="501" mass="55955">MEKNLNLVSANKLEAFLGKKSKTFTKADILKVADEFEIEMVNFMYPAGDGRLKTLNFSIHSQAYLETILTCGERVDGSSLFSFIAAGSSDLYVMPRYATAFIDPFQLTPTLCFLCTFFDRDGNPLASSPEQTLCKAMKSFEEVTGMTYEAMGELEYYVIHEEEEEFPAEDQHGYHESSPYSKANDFRTECMKLIAEMGGKIKYGHSEVGNFVENGLNYEQNEIEFLPVPANECAEQLLLAKWVIRSLAYEQGLNVTFAPKITTGKAGSGMHIHMRMMKDGKNMMLNNGKLSDEARKMIAGMMELAPSITAFGNKNPTSYFRLVPHQEAPTNVCWGMSNRSVLVRVPLGWTSGEDMCHKANPLEPLTQRDYSGKQTVEMRSPDGSADIYQLLSGLCVACRHGFEMANAMEVAEQTFADGDIHDEKNAARYATLAQLPDSCEASADCLEKQRAIFEAYEVFPAAMIDGILKQLRGMQDRTLRADIINKPEEVAALVKKYFHCG</sequence>
<dbReference type="GO" id="GO:0006542">
    <property type="term" value="P:glutamine biosynthetic process"/>
    <property type="evidence" value="ECO:0007669"/>
    <property type="project" value="InterPro"/>
</dbReference>
<comment type="similarity">
    <text evidence="1 2 3">Belongs to the glutamine synthetase family.</text>
</comment>
<dbReference type="EMBL" id="JRNQ01000018">
    <property type="protein sequence ID" value="KGF45201.1"/>
    <property type="molecule type" value="Genomic_DNA"/>
</dbReference>
<dbReference type="PROSITE" id="PS51987">
    <property type="entry name" value="GS_CATALYTIC"/>
    <property type="match status" value="1"/>
</dbReference>
<reference evidence="5 6" key="1">
    <citation type="submission" date="2014-07" db="EMBL/GenBank/DDBJ databases">
        <authorList>
            <person name="McCorrison J."/>
            <person name="Sanka R."/>
            <person name="Torralba M."/>
            <person name="Gillis M."/>
            <person name="Haft D.H."/>
            <person name="Methe B."/>
            <person name="Sutton G."/>
            <person name="Nelson K.E."/>
        </authorList>
    </citation>
    <scope>NUCLEOTIDE SEQUENCE [LARGE SCALE GENOMIC DNA]</scope>
    <source>
        <strain evidence="5 6">DNF00320</strain>
    </source>
</reference>
<comment type="caution">
    <text evidence="5">The sequence shown here is derived from an EMBL/GenBank/DDBJ whole genome shotgun (WGS) entry which is preliminary data.</text>
</comment>
<dbReference type="SUPFAM" id="SSF55931">
    <property type="entry name" value="Glutamine synthetase/guanido kinase"/>
    <property type="match status" value="1"/>
</dbReference>
<dbReference type="SMART" id="SM01230">
    <property type="entry name" value="Gln-synt_C"/>
    <property type="match status" value="1"/>
</dbReference>
<organism evidence="5 6">
    <name type="scientific">Prevotella bivia DNF00320</name>
    <dbReference type="NCBI Taxonomy" id="1401068"/>
    <lineage>
        <taxon>Bacteria</taxon>
        <taxon>Pseudomonadati</taxon>
        <taxon>Bacteroidota</taxon>
        <taxon>Bacteroidia</taxon>
        <taxon>Bacteroidales</taxon>
        <taxon>Prevotellaceae</taxon>
        <taxon>Prevotella</taxon>
    </lineage>
</organism>
<accession>A0A096AF86</accession>
<dbReference type="Gene3D" id="3.10.20.70">
    <property type="entry name" value="Glutamine synthetase, N-terminal domain"/>
    <property type="match status" value="1"/>
</dbReference>
<dbReference type="GO" id="GO:0019740">
    <property type="term" value="P:nitrogen utilization"/>
    <property type="evidence" value="ECO:0007669"/>
    <property type="project" value="TreeGrafter"/>
</dbReference>